<name>A0A117P992_9ACTN</name>
<reference evidence="1 2" key="1">
    <citation type="submission" date="2015-10" db="EMBL/GenBank/DDBJ databases">
        <title>Draft genome sequence of Streptomyces curacoi DSM 40107, type strain for the species Streptomyces curacoi.</title>
        <authorList>
            <person name="Ruckert C."/>
            <person name="Winkler A."/>
            <person name="Kalinowski J."/>
            <person name="Kampfer P."/>
            <person name="Glaeser S."/>
        </authorList>
    </citation>
    <scope>NUCLEOTIDE SEQUENCE [LARGE SCALE GENOMIC DNA]</scope>
    <source>
        <strain evidence="1 2">DSM 40107</strain>
    </source>
</reference>
<sequence>MGEKTYVDELTFAATTVFAALLSQASQDTYAKARDIIRRLLRRGDQPDTAAELERLDQDRASVMECSEPARDEAARRAAAGWALGLEGRLRADHEAFEELRALAERNGPATVINQHNHGSGTFINGSVAGGLTINHGAAHGRDT</sequence>
<evidence type="ECO:0000313" key="1">
    <source>
        <dbReference type="EMBL" id="KUM75314.1"/>
    </source>
</evidence>
<dbReference type="EMBL" id="LMWJ01000011">
    <property type="protein sequence ID" value="KUM75314.1"/>
    <property type="molecule type" value="Genomic_DNA"/>
</dbReference>
<dbReference type="Proteomes" id="UP000054024">
    <property type="component" value="Unassembled WGS sequence"/>
</dbReference>
<organism evidence="1 2">
    <name type="scientific">Streptomyces curacoi</name>
    <dbReference type="NCBI Taxonomy" id="146536"/>
    <lineage>
        <taxon>Bacteria</taxon>
        <taxon>Bacillati</taxon>
        <taxon>Actinomycetota</taxon>
        <taxon>Actinomycetes</taxon>
        <taxon>Kitasatosporales</taxon>
        <taxon>Streptomycetaceae</taxon>
        <taxon>Streptomyces</taxon>
    </lineage>
</organism>
<accession>A0A117P992</accession>
<comment type="caution">
    <text evidence="1">The sequence shown here is derived from an EMBL/GenBank/DDBJ whole genome shotgun (WGS) entry which is preliminary data.</text>
</comment>
<protein>
    <submittedName>
        <fullName evidence="1">Uncharacterized protein</fullName>
    </submittedName>
</protein>
<keyword evidence="2" id="KW-1185">Reference proteome</keyword>
<evidence type="ECO:0000313" key="2">
    <source>
        <dbReference type="Proteomes" id="UP000054024"/>
    </source>
</evidence>
<dbReference type="AlphaFoldDB" id="A0A117P992"/>
<proteinExistence type="predicted"/>
<gene>
    <name evidence="1" type="ORF">AQI70_16425</name>
</gene>